<organism evidence="1 2">
    <name type="scientific">Striga asiatica</name>
    <name type="common">Asiatic witchweed</name>
    <name type="synonym">Buchnera asiatica</name>
    <dbReference type="NCBI Taxonomy" id="4170"/>
    <lineage>
        <taxon>Eukaryota</taxon>
        <taxon>Viridiplantae</taxon>
        <taxon>Streptophyta</taxon>
        <taxon>Embryophyta</taxon>
        <taxon>Tracheophyta</taxon>
        <taxon>Spermatophyta</taxon>
        <taxon>Magnoliopsida</taxon>
        <taxon>eudicotyledons</taxon>
        <taxon>Gunneridae</taxon>
        <taxon>Pentapetalae</taxon>
        <taxon>asterids</taxon>
        <taxon>lamiids</taxon>
        <taxon>Lamiales</taxon>
        <taxon>Orobanchaceae</taxon>
        <taxon>Buchnereae</taxon>
        <taxon>Striga</taxon>
    </lineage>
</organism>
<dbReference type="EMBL" id="BKCP01004295">
    <property type="protein sequence ID" value="GER30101.1"/>
    <property type="molecule type" value="Genomic_DNA"/>
</dbReference>
<gene>
    <name evidence="1" type="ORF">STAS_06019</name>
</gene>
<evidence type="ECO:0000313" key="1">
    <source>
        <dbReference type="EMBL" id="GER30101.1"/>
    </source>
</evidence>
<proteinExistence type="predicted"/>
<evidence type="ECO:0000313" key="2">
    <source>
        <dbReference type="Proteomes" id="UP000325081"/>
    </source>
</evidence>
<keyword evidence="1" id="KW-0808">Transferase</keyword>
<comment type="caution">
    <text evidence="1">The sequence shown here is derived from an EMBL/GenBank/DDBJ whole genome shotgun (WGS) entry which is preliminary data.</text>
</comment>
<keyword evidence="1" id="KW-0418">Kinase</keyword>
<accession>A0A5A7PBJ4</accession>
<dbReference type="AlphaFoldDB" id="A0A5A7PBJ4"/>
<sequence>MEGSHYEEVPGVTKEGSSSYWSWVENGNWTLCDLISLIDSPESSQLPRANILMTRKFVMLLILVLARLFCPSLAEEEFRGVKQKKTLMGRWHTMSNDSFIHEK</sequence>
<dbReference type="Proteomes" id="UP000325081">
    <property type="component" value="Unassembled WGS sequence"/>
</dbReference>
<name>A0A5A7PBJ4_STRAF</name>
<protein>
    <submittedName>
        <fullName evidence="1">Dephospho-CoA kinase</fullName>
    </submittedName>
</protein>
<dbReference type="GO" id="GO:0016301">
    <property type="term" value="F:kinase activity"/>
    <property type="evidence" value="ECO:0007669"/>
    <property type="project" value="UniProtKB-KW"/>
</dbReference>
<reference evidence="2" key="1">
    <citation type="journal article" date="2019" name="Curr. Biol.">
        <title>Genome Sequence of Striga asiatica Provides Insight into the Evolution of Plant Parasitism.</title>
        <authorList>
            <person name="Yoshida S."/>
            <person name="Kim S."/>
            <person name="Wafula E.K."/>
            <person name="Tanskanen J."/>
            <person name="Kim Y.M."/>
            <person name="Honaas L."/>
            <person name="Yang Z."/>
            <person name="Spallek T."/>
            <person name="Conn C.E."/>
            <person name="Ichihashi Y."/>
            <person name="Cheong K."/>
            <person name="Cui S."/>
            <person name="Der J.P."/>
            <person name="Gundlach H."/>
            <person name="Jiao Y."/>
            <person name="Hori C."/>
            <person name="Ishida J.K."/>
            <person name="Kasahara H."/>
            <person name="Kiba T."/>
            <person name="Kim M.S."/>
            <person name="Koo N."/>
            <person name="Laohavisit A."/>
            <person name="Lee Y.H."/>
            <person name="Lumba S."/>
            <person name="McCourt P."/>
            <person name="Mortimer J.C."/>
            <person name="Mutuku J.M."/>
            <person name="Nomura T."/>
            <person name="Sasaki-Sekimoto Y."/>
            <person name="Seto Y."/>
            <person name="Wang Y."/>
            <person name="Wakatake T."/>
            <person name="Sakakibara H."/>
            <person name="Demura T."/>
            <person name="Yamaguchi S."/>
            <person name="Yoneyama K."/>
            <person name="Manabe R.I."/>
            <person name="Nelson D.C."/>
            <person name="Schulman A.H."/>
            <person name="Timko M.P."/>
            <person name="dePamphilis C.W."/>
            <person name="Choi D."/>
            <person name="Shirasu K."/>
        </authorList>
    </citation>
    <scope>NUCLEOTIDE SEQUENCE [LARGE SCALE GENOMIC DNA]</scope>
    <source>
        <strain evidence="2">cv. UVA1</strain>
    </source>
</reference>
<keyword evidence="2" id="KW-1185">Reference proteome</keyword>